<dbReference type="SFLD" id="SFLDG01070">
    <property type="entry name" value="PLP-dependent"/>
    <property type="match status" value="1"/>
</dbReference>
<evidence type="ECO:0000256" key="3">
    <source>
        <dbReference type="ARBA" id="ARBA00022691"/>
    </source>
</evidence>
<keyword evidence="5" id="KW-0663">Pyridoxal phosphate</keyword>
<dbReference type="OrthoDB" id="9768064at2"/>
<protein>
    <submittedName>
        <fullName evidence="10">Radical SAM protein</fullName>
    </submittedName>
</protein>
<evidence type="ECO:0000256" key="2">
    <source>
        <dbReference type="ARBA" id="ARBA00022485"/>
    </source>
</evidence>
<evidence type="ECO:0000259" key="9">
    <source>
        <dbReference type="PROSITE" id="PS51918"/>
    </source>
</evidence>
<sequence length="382" mass="43235">MSTISNETSNKKKLSERERQMQQEVLKRFRSKVSPSLGKLVKESDAVAKQFIPSPYEALEFGTEKPFEEGKNNHGIYGLERIYEDRAVLTPYFECSAYCRYCFKKTRTLGGEAKRMTDENIDAAIAYIGSDARIKTVLITGGDPFIDQELLEQVLVKVAEIPHVRNIRVGTRNILFQPEAITDELAEMIARFNHIDYENPANSRNISVGLSINHKDELTPDVIRAAQRFISRGIIIRGQTVLMKGINDNPQAILELISMFLAVGIVPYYLFHCMPVIGAKHFRTSVQRGIDILNAISRFSGSTAPHYVYVTPIGKHRVGPGHHLEYVEIEGLKYIKATTPYKATDFLEFSDNDKLPPLHEINEDGYVVSYYLDGDDDELEVL</sequence>
<feature type="region of interest" description="Disordered" evidence="8">
    <location>
        <begin position="1"/>
        <end position="20"/>
    </location>
</feature>
<keyword evidence="7" id="KW-0411">Iron-sulfur</keyword>
<evidence type="ECO:0000256" key="1">
    <source>
        <dbReference type="ARBA" id="ARBA00001933"/>
    </source>
</evidence>
<keyword evidence="4" id="KW-0479">Metal-binding</keyword>
<organism evidence="10 11">
    <name type="scientific">Tumebacillus avium</name>
    <dbReference type="NCBI Taxonomy" id="1903704"/>
    <lineage>
        <taxon>Bacteria</taxon>
        <taxon>Bacillati</taxon>
        <taxon>Bacillota</taxon>
        <taxon>Bacilli</taxon>
        <taxon>Bacillales</taxon>
        <taxon>Alicyclobacillaceae</taxon>
        <taxon>Tumebacillus</taxon>
    </lineage>
</organism>
<dbReference type="KEGG" id="tum:CBW65_10660"/>
<dbReference type="RefSeq" id="WP_087456792.1">
    <property type="nucleotide sequence ID" value="NZ_CP021434.1"/>
</dbReference>
<evidence type="ECO:0000313" key="10">
    <source>
        <dbReference type="EMBL" id="ARU61412.1"/>
    </source>
</evidence>
<evidence type="ECO:0000256" key="6">
    <source>
        <dbReference type="ARBA" id="ARBA00023004"/>
    </source>
</evidence>
<dbReference type="CDD" id="cd01335">
    <property type="entry name" value="Radical_SAM"/>
    <property type="match status" value="1"/>
</dbReference>
<accession>A0A1Y0ILM2</accession>
<proteinExistence type="predicted"/>
<dbReference type="Proteomes" id="UP000195437">
    <property type="component" value="Chromosome"/>
</dbReference>
<dbReference type="InterPro" id="IPR058240">
    <property type="entry name" value="rSAM_sf"/>
</dbReference>
<dbReference type="Gene3D" id="3.20.20.70">
    <property type="entry name" value="Aldolase class I"/>
    <property type="match status" value="1"/>
</dbReference>
<dbReference type="InterPro" id="IPR013785">
    <property type="entry name" value="Aldolase_TIM"/>
</dbReference>
<keyword evidence="2" id="KW-0004">4Fe-4S</keyword>
<dbReference type="Pfam" id="PF04055">
    <property type="entry name" value="Radical_SAM"/>
    <property type="match status" value="1"/>
</dbReference>
<keyword evidence="6" id="KW-0408">Iron</keyword>
<name>A0A1Y0ILM2_9BACL</name>
<feature type="domain" description="Radical SAM core" evidence="9">
    <location>
        <begin position="81"/>
        <end position="302"/>
    </location>
</feature>
<dbReference type="SUPFAM" id="SSF102114">
    <property type="entry name" value="Radical SAM enzymes"/>
    <property type="match status" value="1"/>
</dbReference>
<reference evidence="11" key="1">
    <citation type="submission" date="2017-05" db="EMBL/GenBank/DDBJ databases">
        <authorList>
            <person name="Sung H."/>
        </authorList>
    </citation>
    <scope>NUCLEOTIDE SEQUENCE [LARGE SCALE GENOMIC DNA]</scope>
    <source>
        <strain evidence="11">AR23208</strain>
    </source>
</reference>
<dbReference type="GO" id="GO:0003824">
    <property type="term" value="F:catalytic activity"/>
    <property type="evidence" value="ECO:0007669"/>
    <property type="project" value="InterPro"/>
</dbReference>
<dbReference type="GO" id="GO:0046872">
    <property type="term" value="F:metal ion binding"/>
    <property type="evidence" value="ECO:0007669"/>
    <property type="project" value="UniProtKB-KW"/>
</dbReference>
<dbReference type="GO" id="GO:0051539">
    <property type="term" value="F:4 iron, 4 sulfur cluster binding"/>
    <property type="evidence" value="ECO:0007669"/>
    <property type="project" value="UniProtKB-KW"/>
</dbReference>
<dbReference type="InterPro" id="IPR003739">
    <property type="entry name" value="Lys_aminomutase/Glu_NH3_mut"/>
</dbReference>
<gene>
    <name evidence="10" type="ORF">CBW65_10660</name>
</gene>
<dbReference type="PROSITE" id="PS51918">
    <property type="entry name" value="RADICAL_SAM"/>
    <property type="match status" value="1"/>
</dbReference>
<evidence type="ECO:0000256" key="7">
    <source>
        <dbReference type="ARBA" id="ARBA00023014"/>
    </source>
</evidence>
<dbReference type="AlphaFoldDB" id="A0A1Y0ILM2"/>
<dbReference type="EMBL" id="CP021434">
    <property type="protein sequence ID" value="ARU61412.1"/>
    <property type="molecule type" value="Genomic_DNA"/>
</dbReference>
<feature type="compositionally biased region" description="Basic and acidic residues" evidence="8">
    <location>
        <begin position="9"/>
        <end position="20"/>
    </location>
</feature>
<keyword evidence="3" id="KW-0949">S-adenosyl-L-methionine</keyword>
<evidence type="ECO:0000256" key="8">
    <source>
        <dbReference type="SAM" id="MobiDB-lite"/>
    </source>
</evidence>
<evidence type="ECO:0000313" key="11">
    <source>
        <dbReference type="Proteomes" id="UP000195437"/>
    </source>
</evidence>
<comment type="cofactor">
    <cofactor evidence="1">
        <name>pyridoxal 5'-phosphate</name>
        <dbReference type="ChEBI" id="CHEBI:597326"/>
    </cofactor>
</comment>
<dbReference type="InterPro" id="IPR007197">
    <property type="entry name" value="rSAM"/>
</dbReference>
<evidence type="ECO:0000256" key="4">
    <source>
        <dbReference type="ARBA" id="ARBA00022723"/>
    </source>
</evidence>
<dbReference type="PANTHER" id="PTHR30538:SF0">
    <property type="entry name" value="L-LYSINE 2,3-AMINOMUTASE AQ_1632-RELATED"/>
    <property type="match status" value="1"/>
</dbReference>
<keyword evidence="11" id="KW-1185">Reference proteome</keyword>
<dbReference type="PANTHER" id="PTHR30538">
    <property type="entry name" value="LYSINE 2,3-AMINOMUTASE-RELATED"/>
    <property type="match status" value="1"/>
</dbReference>
<dbReference type="SFLD" id="SFLDS00029">
    <property type="entry name" value="Radical_SAM"/>
    <property type="match status" value="1"/>
</dbReference>
<evidence type="ECO:0000256" key="5">
    <source>
        <dbReference type="ARBA" id="ARBA00022898"/>
    </source>
</evidence>